<sequence>MQNYNLRNISFYLANLHWLRNVCTMIERPSRRLRQADIAAHAGVSVSTVSRVLANEPGISEDVRVQIFKVASELGYPLKAGTAAGSRALALIASNGVTGGLSAFYQGIVDGLRSEAAAQGMSFDIRLINEMKATPQVVGEHLESVGAQGLFLVGIDPSEALGDWLVESRLPVVLVNGVDPQLRFDGISPPNFFGACAATRMLLDAGHRRILHLTGSHRHTIRERVRGFEAAIACAEGCAARIVRLPFETNSSAEAHAATLDALAEDGNFTAAFCMNDFIAVGVLEAVTELGRRVPDDFAIIGFDDLPCAEMANPRLTTMHVDRAALGREAVGMMQFRFAHPDVPARHVSHAVTPVPGGTIARRTTHDL</sequence>
<dbReference type="Proteomes" id="UP000507954">
    <property type="component" value="Unassembled WGS sequence"/>
</dbReference>
<evidence type="ECO:0000259" key="5">
    <source>
        <dbReference type="PROSITE" id="PS50932"/>
    </source>
</evidence>
<dbReference type="CDD" id="cd06267">
    <property type="entry name" value="PBP1_LacI_sugar_binding-like"/>
    <property type="match status" value="1"/>
</dbReference>
<evidence type="ECO:0000256" key="1">
    <source>
        <dbReference type="ARBA" id="ARBA00022491"/>
    </source>
</evidence>
<feature type="domain" description="HTH lacI-type" evidence="5">
    <location>
        <begin position="33"/>
        <end position="91"/>
    </location>
</feature>
<reference evidence="6" key="1">
    <citation type="submission" date="2019-06" db="EMBL/GenBank/DDBJ databases">
        <authorList>
            <person name="Le Quere A."/>
            <person name="Colella S."/>
        </authorList>
    </citation>
    <scope>NUCLEOTIDE SEQUENCE</scope>
    <source>
        <strain evidence="6">EmedicaeMD41</strain>
    </source>
</reference>
<gene>
    <name evidence="6" type="ORF">EMEDMD4_470006</name>
</gene>
<dbReference type="Gene3D" id="1.10.260.40">
    <property type="entry name" value="lambda repressor-like DNA-binding domains"/>
    <property type="match status" value="1"/>
</dbReference>
<dbReference type="Gene3D" id="3.40.50.2300">
    <property type="match status" value="2"/>
</dbReference>
<dbReference type="SMART" id="SM00354">
    <property type="entry name" value="HTH_LACI"/>
    <property type="match status" value="1"/>
</dbReference>
<dbReference type="InterPro" id="IPR028082">
    <property type="entry name" value="Peripla_BP_I"/>
</dbReference>
<dbReference type="PANTHER" id="PTHR30146">
    <property type="entry name" value="LACI-RELATED TRANSCRIPTIONAL REPRESSOR"/>
    <property type="match status" value="1"/>
</dbReference>
<keyword evidence="4" id="KW-0804">Transcription</keyword>
<accession>A0A508WZN9</accession>
<dbReference type="InterPro" id="IPR010982">
    <property type="entry name" value="Lambda_DNA-bd_dom_sf"/>
</dbReference>
<protein>
    <submittedName>
        <fullName evidence="6">Periplasmic binding protein/LacI transcriptional regulator</fullName>
    </submittedName>
</protein>
<name>A0A508WZN9_9HYPH</name>
<dbReference type="CDD" id="cd01392">
    <property type="entry name" value="HTH_LacI"/>
    <property type="match status" value="1"/>
</dbReference>
<keyword evidence="3" id="KW-0238">DNA-binding</keyword>
<dbReference type="InterPro" id="IPR000843">
    <property type="entry name" value="HTH_LacI"/>
</dbReference>
<dbReference type="GO" id="GO:0000976">
    <property type="term" value="F:transcription cis-regulatory region binding"/>
    <property type="evidence" value="ECO:0007669"/>
    <property type="project" value="TreeGrafter"/>
</dbReference>
<evidence type="ECO:0000313" key="6">
    <source>
        <dbReference type="EMBL" id="VTZ62954.1"/>
    </source>
</evidence>
<dbReference type="PROSITE" id="PS50932">
    <property type="entry name" value="HTH_LACI_2"/>
    <property type="match status" value="1"/>
</dbReference>
<dbReference type="Pfam" id="PF00356">
    <property type="entry name" value="LacI"/>
    <property type="match status" value="1"/>
</dbReference>
<evidence type="ECO:0000256" key="3">
    <source>
        <dbReference type="ARBA" id="ARBA00023125"/>
    </source>
</evidence>
<keyword evidence="2" id="KW-0805">Transcription regulation</keyword>
<dbReference type="Pfam" id="PF13377">
    <property type="entry name" value="Peripla_BP_3"/>
    <property type="match status" value="1"/>
</dbReference>
<keyword evidence="1" id="KW-0678">Repressor</keyword>
<dbReference type="EMBL" id="CABFNB010000114">
    <property type="protein sequence ID" value="VTZ62954.1"/>
    <property type="molecule type" value="Genomic_DNA"/>
</dbReference>
<proteinExistence type="predicted"/>
<dbReference type="GO" id="GO:0003700">
    <property type="term" value="F:DNA-binding transcription factor activity"/>
    <property type="evidence" value="ECO:0007669"/>
    <property type="project" value="TreeGrafter"/>
</dbReference>
<dbReference type="SUPFAM" id="SSF47413">
    <property type="entry name" value="lambda repressor-like DNA-binding domains"/>
    <property type="match status" value="1"/>
</dbReference>
<dbReference type="PANTHER" id="PTHR30146:SF148">
    <property type="entry name" value="HTH-TYPE TRANSCRIPTIONAL REPRESSOR PURR-RELATED"/>
    <property type="match status" value="1"/>
</dbReference>
<dbReference type="AlphaFoldDB" id="A0A508WZN9"/>
<dbReference type="InterPro" id="IPR046335">
    <property type="entry name" value="LacI/GalR-like_sensor"/>
</dbReference>
<organism evidence="6">
    <name type="scientific">Sinorhizobium medicae</name>
    <dbReference type="NCBI Taxonomy" id="110321"/>
    <lineage>
        <taxon>Bacteria</taxon>
        <taxon>Pseudomonadati</taxon>
        <taxon>Pseudomonadota</taxon>
        <taxon>Alphaproteobacteria</taxon>
        <taxon>Hyphomicrobiales</taxon>
        <taxon>Rhizobiaceae</taxon>
        <taxon>Sinorhizobium/Ensifer group</taxon>
        <taxon>Sinorhizobium</taxon>
    </lineage>
</organism>
<evidence type="ECO:0000256" key="4">
    <source>
        <dbReference type="ARBA" id="ARBA00023163"/>
    </source>
</evidence>
<evidence type="ECO:0000256" key="2">
    <source>
        <dbReference type="ARBA" id="ARBA00023015"/>
    </source>
</evidence>
<dbReference type="SUPFAM" id="SSF53822">
    <property type="entry name" value="Periplasmic binding protein-like I"/>
    <property type="match status" value="1"/>
</dbReference>